<keyword evidence="4 5" id="KW-0472">Membrane</keyword>
<feature type="transmembrane region" description="Helical" evidence="5">
    <location>
        <begin position="37"/>
        <end position="56"/>
    </location>
</feature>
<keyword evidence="3 5" id="KW-1133">Transmembrane helix</keyword>
<sequence>MDENQRSEQLNPWLYIWIKPRAVIRQELEKSDRERHFILLALLIGIPTLFTSYELNHFDVNYGFIIGISLIVGPIASLIMLYLSSWISAVVGRWIGGNGRAADLRVATMRGWMIPSLATLFISFIDFLLRGDEYFISPAARTEPREIVGFIESLSSGMNSILVIPYFIVSIWVFVIYLKSIGEAHNFSAWMSLLMTIIIVALIFIPLVFIVLLFTAVFAF</sequence>
<gene>
    <name evidence="7" type="ORF">FN960_03890</name>
</gene>
<dbReference type="GO" id="GO:0016020">
    <property type="term" value="C:membrane"/>
    <property type="evidence" value="ECO:0007669"/>
    <property type="project" value="UniProtKB-SubCell"/>
</dbReference>
<evidence type="ECO:0000256" key="5">
    <source>
        <dbReference type="SAM" id="Phobius"/>
    </source>
</evidence>
<dbReference type="EMBL" id="VLXZ01000002">
    <property type="protein sequence ID" value="TSB47669.1"/>
    <property type="molecule type" value="Genomic_DNA"/>
</dbReference>
<dbReference type="RefSeq" id="WP_143847127.1">
    <property type="nucleotide sequence ID" value="NZ_VLXZ01000002.1"/>
</dbReference>
<evidence type="ECO:0000256" key="2">
    <source>
        <dbReference type="ARBA" id="ARBA00022692"/>
    </source>
</evidence>
<proteinExistence type="predicted"/>
<comment type="caution">
    <text evidence="7">The sequence shown here is derived from an EMBL/GenBank/DDBJ whole genome shotgun (WGS) entry which is preliminary data.</text>
</comment>
<evidence type="ECO:0000259" key="6">
    <source>
        <dbReference type="Pfam" id="PF04893"/>
    </source>
</evidence>
<feature type="transmembrane region" description="Helical" evidence="5">
    <location>
        <begin position="62"/>
        <end position="91"/>
    </location>
</feature>
<accession>A0A554A1X2</accession>
<feature type="transmembrane region" description="Helical" evidence="5">
    <location>
        <begin position="190"/>
        <end position="219"/>
    </location>
</feature>
<keyword evidence="2 5" id="KW-0812">Transmembrane</keyword>
<protein>
    <recommendedName>
        <fullName evidence="6">Yip1 domain-containing protein</fullName>
    </recommendedName>
</protein>
<name>A0A554A1X2_9BACI</name>
<evidence type="ECO:0000313" key="8">
    <source>
        <dbReference type="Proteomes" id="UP000318521"/>
    </source>
</evidence>
<evidence type="ECO:0000256" key="4">
    <source>
        <dbReference type="ARBA" id="ARBA00023136"/>
    </source>
</evidence>
<evidence type="ECO:0000256" key="3">
    <source>
        <dbReference type="ARBA" id="ARBA00022989"/>
    </source>
</evidence>
<comment type="subcellular location">
    <subcellularLocation>
        <location evidence="1">Membrane</location>
        <topology evidence="1">Multi-pass membrane protein</topology>
    </subcellularLocation>
</comment>
<evidence type="ECO:0000256" key="1">
    <source>
        <dbReference type="ARBA" id="ARBA00004141"/>
    </source>
</evidence>
<feature type="domain" description="Yip1" evidence="6">
    <location>
        <begin position="16"/>
        <end position="210"/>
    </location>
</feature>
<dbReference type="Proteomes" id="UP000318521">
    <property type="component" value="Unassembled WGS sequence"/>
</dbReference>
<dbReference type="AlphaFoldDB" id="A0A554A1X2"/>
<dbReference type="InterPro" id="IPR006977">
    <property type="entry name" value="Yip1_dom"/>
</dbReference>
<feature type="transmembrane region" description="Helical" evidence="5">
    <location>
        <begin position="112"/>
        <end position="129"/>
    </location>
</feature>
<dbReference type="Pfam" id="PF04893">
    <property type="entry name" value="Yip1"/>
    <property type="match status" value="1"/>
</dbReference>
<evidence type="ECO:0000313" key="7">
    <source>
        <dbReference type="EMBL" id="TSB47669.1"/>
    </source>
</evidence>
<keyword evidence="8" id="KW-1185">Reference proteome</keyword>
<reference evidence="7 8" key="1">
    <citation type="submission" date="2019-07" db="EMBL/GenBank/DDBJ databases">
        <authorList>
            <person name="Park Y.J."/>
            <person name="Jeong S.E."/>
            <person name="Jung H.S."/>
        </authorList>
    </citation>
    <scope>NUCLEOTIDE SEQUENCE [LARGE SCALE GENOMIC DNA]</scope>
    <source>
        <strain evidence="8">P16(2019)</strain>
    </source>
</reference>
<feature type="transmembrane region" description="Helical" evidence="5">
    <location>
        <begin position="160"/>
        <end position="178"/>
    </location>
</feature>
<dbReference type="OrthoDB" id="2987623at2"/>
<organism evidence="7 8">
    <name type="scientific">Alkalicoccobacillus porphyridii</name>
    <dbReference type="NCBI Taxonomy" id="2597270"/>
    <lineage>
        <taxon>Bacteria</taxon>
        <taxon>Bacillati</taxon>
        <taxon>Bacillota</taxon>
        <taxon>Bacilli</taxon>
        <taxon>Bacillales</taxon>
        <taxon>Bacillaceae</taxon>
        <taxon>Alkalicoccobacillus</taxon>
    </lineage>
</organism>